<feature type="compositionally biased region" description="Basic and acidic residues" evidence="1">
    <location>
        <begin position="1259"/>
        <end position="1279"/>
    </location>
</feature>
<feature type="compositionally biased region" description="Polar residues" evidence="1">
    <location>
        <begin position="2015"/>
        <end position="2035"/>
    </location>
</feature>
<feature type="region of interest" description="Disordered" evidence="1">
    <location>
        <begin position="1565"/>
        <end position="1584"/>
    </location>
</feature>
<feature type="compositionally biased region" description="Low complexity" evidence="1">
    <location>
        <begin position="221"/>
        <end position="233"/>
    </location>
</feature>
<feature type="compositionally biased region" description="Basic and acidic residues" evidence="1">
    <location>
        <begin position="1317"/>
        <end position="1330"/>
    </location>
</feature>
<feature type="region of interest" description="Disordered" evidence="1">
    <location>
        <begin position="303"/>
        <end position="571"/>
    </location>
</feature>
<feature type="compositionally biased region" description="Polar residues" evidence="1">
    <location>
        <begin position="2734"/>
        <end position="2761"/>
    </location>
</feature>
<feature type="compositionally biased region" description="Basic and acidic residues" evidence="1">
    <location>
        <begin position="2543"/>
        <end position="2552"/>
    </location>
</feature>
<accession>A0A9P4HAR3</accession>
<feature type="region of interest" description="Disordered" evidence="1">
    <location>
        <begin position="759"/>
        <end position="934"/>
    </location>
</feature>
<feature type="compositionally biased region" description="Polar residues" evidence="1">
    <location>
        <begin position="2302"/>
        <end position="2327"/>
    </location>
</feature>
<feature type="region of interest" description="Disordered" evidence="1">
    <location>
        <begin position="1952"/>
        <end position="2508"/>
    </location>
</feature>
<feature type="compositionally biased region" description="Polar residues" evidence="1">
    <location>
        <begin position="471"/>
        <end position="486"/>
    </location>
</feature>
<feature type="region of interest" description="Disordered" evidence="1">
    <location>
        <begin position="1763"/>
        <end position="1931"/>
    </location>
</feature>
<feature type="compositionally biased region" description="Polar residues" evidence="1">
    <location>
        <begin position="2252"/>
        <end position="2264"/>
    </location>
</feature>
<sequence length="3197" mass="345454">MSGPYRFTGESAKSPLDRTSSPFSAGQPVSFKTNVNRAKTKKWVTAKKNAYDGDDWGGYDEYDEYGADEEEPPQPSTAQRYYAGGQQQQFEQPQRSDTDRSFTDPQGPPGKARRNSFEAGEEHRAFSASMLPPQQQQQGYGQQHEEPQNRRDFTPTAMPPPLQTRVSAVPSDIGASPTQYPPRKSSIGQGDSPMATSPKPRTGSHSDKPLPFERERERASLDSSRPSLDSLTSRPKDDPSSPTSDGERLLQPLDTVPERKSEYLPDLPDFNAGLAPTIHANAVSSSNDQGFRSVVDQAFTRTDDLHSASDMSRSNTGSTAGISPIMSRVPSSATSALKRSQAGEPSETTTQVPQPTSTFLHDATQSTASRPFVDHSRNLSNSSIPRSGLATPTKGDSPARSPVIAPRKDLPEPKAPQAMQGGLSGQSAAYAAPPVPALGAAEKHSQDAFLESHVAQSPSPSKGHVSHSRRGSTQSNLSRNSVQSWEKSQDNSRAPSPTKGSPSKPSSSSYATTAPAMTPSDQGDRELGLGLEKDKAAASLEETELTPTTAKRPVTEVATDESTSDPIATLKSAGAAMAQSFRTTIGLDDGSSADHRSKAPAYGDRTESSLSSIPPTPPAKDTPTNEEPPQLSTQAAVTTTPTQHKRPDFFPQLSTDPSIDDQESDRLRKEIVASLTPVTTADPQRANRASSILPAEYDSYWADGGEHASPRASHDADRSIPALSTATTAPGITQPSEPPKSSLLNRFSWEANNPLLVAPVDTAAPEEKMPSPAIERAAEEERQQWSEGLPNPYFGPGHTLTITQPDPISDPEVAPQSPVSPPDYGSLSSPTREQTRSPGLHVVNSALNPEAVDLPPRLSADLASPRRSSQENGEPLQDELSRETTNPAISASVAVPEPGHTAPVHEPATAFAPEPPAKSPTSPTSGKPLQGREIAAINSTAERIATYNKTREHWAKHDHGLDGWLVSALEANPNIATQSMPVQRTSTGTIRHKHTPRQLEAKGKDLLHTANVLSGKGLTSAKGLFAKGKSRFGNREKEPNFRTDSMPSSREASEKPEFLSATSRADMSSTTTHEKPLHRASTDLEGSSERKKRRFSLSSFHRSSRSRSRPSSIALPSNTSVFSATPRGTPPREVTRILGADGSRPHSYHAPDSWNIAPGPQPAATEQATPSREDSQAHQSRLGILPSPAKSAFSTQDRDNEQDIPPVPALPETVRLSNDLSHEVLQSVIRYSTPPIPVKKDGRTLVASPLLPGTPSMDPGEHDARNNDPSEQLSREVPPRLDYTLLTSGNASSEKFDDGNTPPHIDYGQWPLTPEAQPEKHDSLRSENRARKASGHGMPPDTSLQATESTGQASRADDADDDDDCPPQLSYDPLPPSNDSDFAKSLPAYLVPTHQDVSDDEDSGADHNAHRTDSNSLLQTYMVNQVDANSPTIAPMDVSFGDQRGDTGTNTPTQHEYAKRHNYLAKDTGSDAMEHRTNAATQQNFNVGTEPQAHETPATCKLPAASNESIQPVGLSKTSANMRALLQAQDIKTQLEEQTLSGGAGNTLQISSRAHEVDNEVDNAAAPKALSRDQTGSPTPVWFAKGGLQVPKTRAQGFHGPQIAQTEDATSDSEGGRVSRLDAQAAPRTLHADPLHELRPASAQPFQVVHAVEEYAASGSSFASWDRDSFAAKSISGTSPAGDMRDESDLVTPVAQGLPRIVQHDQADKAEDMNHNSRKPGTPNGYFGGHDVQSHAIRHQQQQSSDLTVPERSKSMLSMISSMVSDGSTPISPSSSNAGRSTPSTIRRMQRDSISNSVKPAQIPEESMAMSEDRTPTAKDDDFDLYADHNGVVKDLRDGNGQPLRVAQAQGSGNRPYGQPTQAGVPIGSGGPEARGEERPRYSTERPMSFISGPTDQDGRPQDQVNQPLPQSNSLGPRAAEQNYSQTHQSQPGVIGTVYSVAPPAQAIQQASLSGLPRIESPGNPSAQASLPSANNFREVTPVPQNTPGLVGPRSSPQYQQTPLPSNPSAPPAINGQSLYSGQNANYHAQTSQLSVERPGHSAFQGQVPVPERDPRLQGQPGAPNATGPRNEYEFQQQMMQLQARYPRSQGSNGQLPDVGPQPPVQQPPKPQEKSFSKPKFASVFKGLGGKLQGNSQQPTHSPSGAHQPQSNVPVSNAPPMDAHRNDSYTSGVSSLHQEQLVRRPGERPAPSGPMQRPPSNGAESHFSHVSQNSARVEPTVSRLDLRKPASPAPYQGIPPQQIPHSAPAQGAQLQSYRASSSGVPDTGKKKRFSTLGNIFGRGSDAPKLSKEAKKAQKTQRHSTAPAMQTSQPQWPPQQAQFRLQQSGMPYPPAQMPPGQQYPPGQYPPQQMRPMGPQFASPQTMSPATPQSAQSRDPYGVPQHYQQPQPRLPGSQQAPGANAEPVSAYLRTKQLAEEHQAQKALASAGQQGPMVSRPGTHASATSFDQASAQSRQTSYGPPPGGYYNPNPTSSSVPEKGAYQTSQATRLLAEQQRQPSTTEQSSYGVAQVGRQQLQYQQHSALDEDAYRALQAERMRLERQRLQLESEQGRYQDAQTSQGLQRHEQVLPPKPVYNTPGSDPQQRPEEQPQSTEAGLRSTAQERQPPSAQPVSHGPSRDELLRAHQERQQREQDLRSQQYAERVQPVVNNRSVSQPLPLQSAHPQHPVTQRNVSSSGEPQYETPQIPAAYSHVSGAFISPRDREQQPLYSAPQAPPARPSDYSRQYSDPRMPSLSPQVSAQSQMPPNNRTHSDASTVSVVSPISGPAPDVPSNAPAAAQRVQKPRMSSISEVHQGTPERPWHLKFPEGATEQEIVRARQRQFMQEQFTAQQQQHAERAAQSPSPRASPHSQSPATLSSQTVVPQQQGGGFKELLPRSSPQPYPQPQPNQSSQQEEQARNVDNLQPAQPAPIHPGQPTQPQSYPLPMSPDPANTKSPVNPLASALPAPPLLPPKLPHSPMHPVRPQSVSPQAQHIPTHRGQYEPSPPQQDHHSPPPPQNASYDQQEPDEPPPPSYDGPGMPNDGMDKTRPDQTRPPNINTDADVDNRGRQGESRPRQPSIGILQHPQPASMAASPQRSSADMGAESLRRQLLQQEEVARMERIQLAQVQRAETERERLEREAARARARELERSVSGGARVGSIRSVTGTRNGGQPGWERRGSTSRQVFELPAVEDDEPAMRATSYPGQEWVPPVWMDD</sequence>
<dbReference type="OrthoDB" id="5151921at2759"/>
<feature type="compositionally biased region" description="Low complexity" evidence="1">
    <location>
        <begin position="2337"/>
        <end position="2358"/>
    </location>
</feature>
<feature type="compositionally biased region" description="Polar residues" evidence="1">
    <location>
        <begin position="2841"/>
        <end position="2865"/>
    </location>
</feature>
<feature type="compositionally biased region" description="Basic and acidic residues" evidence="1">
    <location>
        <begin position="3043"/>
        <end position="3054"/>
    </location>
</feature>
<keyword evidence="3" id="KW-1185">Reference proteome</keyword>
<feature type="region of interest" description="Disordered" evidence="1">
    <location>
        <begin position="584"/>
        <end position="668"/>
    </location>
</feature>
<feature type="compositionally biased region" description="Polar residues" evidence="1">
    <location>
        <begin position="2360"/>
        <end position="2375"/>
    </location>
</feature>
<feature type="compositionally biased region" description="Polar residues" evidence="1">
    <location>
        <begin position="1342"/>
        <end position="1353"/>
    </location>
</feature>
<feature type="compositionally biased region" description="Basic and acidic residues" evidence="1">
    <location>
        <begin position="204"/>
        <end position="220"/>
    </location>
</feature>
<feature type="region of interest" description="Disordered" evidence="1">
    <location>
        <begin position="3127"/>
        <end position="3197"/>
    </location>
</feature>
<gene>
    <name evidence="2" type="ORF">EK21DRAFT_100516</name>
</gene>
<reference evidence="2" key="1">
    <citation type="journal article" date="2020" name="Stud. Mycol.">
        <title>101 Dothideomycetes genomes: a test case for predicting lifestyles and emergence of pathogens.</title>
        <authorList>
            <person name="Haridas S."/>
            <person name="Albert R."/>
            <person name="Binder M."/>
            <person name="Bloem J."/>
            <person name="Labutti K."/>
            <person name="Salamov A."/>
            <person name="Andreopoulos B."/>
            <person name="Baker S."/>
            <person name="Barry K."/>
            <person name="Bills G."/>
            <person name="Bluhm B."/>
            <person name="Cannon C."/>
            <person name="Castanera R."/>
            <person name="Culley D."/>
            <person name="Daum C."/>
            <person name="Ezra D."/>
            <person name="Gonzalez J."/>
            <person name="Henrissat B."/>
            <person name="Kuo A."/>
            <person name="Liang C."/>
            <person name="Lipzen A."/>
            <person name="Lutzoni F."/>
            <person name="Magnuson J."/>
            <person name="Mondo S."/>
            <person name="Nolan M."/>
            <person name="Ohm R."/>
            <person name="Pangilinan J."/>
            <person name="Park H.-J."/>
            <person name="Ramirez L."/>
            <person name="Alfaro M."/>
            <person name="Sun H."/>
            <person name="Tritt A."/>
            <person name="Yoshinaga Y."/>
            <person name="Zwiers L.-H."/>
            <person name="Turgeon B."/>
            <person name="Goodwin S."/>
            <person name="Spatafora J."/>
            <person name="Crous P."/>
            <person name="Grigoriev I."/>
        </authorList>
    </citation>
    <scope>NUCLEOTIDE SEQUENCE</scope>
    <source>
        <strain evidence="2">CBS 110217</strain>
    </source>
</reference>
<feature type="compositionally biased region" description="Polar residues" evidence="1">
    <location>
        <begin position="2198"/>
        <end position="2215"/>
    </location>
</feature>
<feature type="compositionally biased region" description="Polar residues" evidence="1">
    <location>
        <begin position="2442"/>
        <end position="2458"/>
    </location>
</feature>
<feature type="compositionally biased region" description="Low complexity" evidence="1">
    <location>
        <begin position="132"/>
        <end position="142"/>
    </location>
</feature>
<feature type="compositionally biased region" description="Acidic residues" evidence="1">
    <location>
        <begin position="52"/>
        <end position="72"/>
    </location>
</feature>
<evidence type="ECO:0000313" key="3">
    <source>
        <dbReference type="Proteomes" id="UP000799777"/>
    </source>
</evidence>
<feature type="compositionally biased region" description="Polar residues" evidence="1">
    <location>
        <begin position="1060"/>
        <end position="1071"/>
    </location>
</feature>
<feature type="compositionally biased region" description="Basic and acidic residues" evidence="1">
    <location>
        <begin position="1072"/>
        <end position="1082"/>
    </location>
</feature>
<feature type="compositionally biased region" description="Low complexity" evidence="1">
    <location>
        <begin position="2935"/>
        <end position="2944"/>
    </location>
</feature>
<feature type="compositionally biased region" description="Low complexity" evidence="1">
    <location>
        <begin position="2820"/>
        <end position="2833"/>
    </location>
</feature>
<name>A0A9P4HAR3_9PLEO</name>
<feature type="compositionally biased region" description="Pro residues" evidence="1">
    <location>
        <begin position="2100"/>
        <end position="2110"/>
    </location>
</feature>
<organism evidence="2 3">
    <name type="scientific">Setomelanomma holmii</name>
    <dbReference type="NCBI Taxonomy" id="210430"/>
    <lineage>
        <taxon>Eukaryota</taxon>
        <taxon>Fungi</taxon>
        <taxon>Dikarya</taxon>
        <taxon>Ascomycota</taxon>
        <taxon>Pezizomycotina</taxon>
        <taxon>Dothideomycetes</taxon>
        <taxon>Pleosporomycetidae</taxon>
        <taxon>Pleosporales</taxon>
        <taxon>Pleosporineae</taxon>
        <taxon>Phaeosphaeriaceae</taxon>
        <taxon>Setomelanomma</taxon>
    </lineage>
</organism>
<feature type="compositionally biased region" description="Polar residues" evidence="1">
    <location>
        <begin position="2133"/>
        <end position="2155"/>
    </location>
</feature>
<feature type="compositionally biased region" description="Low complexity" evidence="1">
    <location>
        <begin position="1765"/>
        <end position="1776"/>
    </location>
</feature>
<feature type="compositionally biased region" description="Polar residues" evidence="1">
    <location>
        <begin position="2384"/>
        <end position="2399"/>
    </location>
</feature>
<feature type="compositionally biased region" description="Polar residues" evidence="1">
    <location>
        <begin position="1963"/>
        <end position="1988"/>
    </location>
</feature>
<feature type="compositionally biased region" description="Low complexity" evidence="1">
    <location>
        <begin position="78"/>
        <end position="93"/>
    </location>
</feature>
<feature type="region of interest" description="Disordered" evidence="1">
    <location>
        <begin position="2543"/>
        <end position="3086"/>
    </location>
</feature>
<dbReference type="EMBL" id="ML978191">
    <property type="protein sequence ID" value="KAF2030294.1"/>
    <property type="molecule type" value="Genomic_DNA"/>
</dbReference>
<evidence type="ECO:0008006" key="4">
    <source>
        <dbReference type="Google" id="ProtNLM"/>
    </source>
</evidence>
<feature type="region of interest" description="Disordered" evidence="1">
    <location>
        <begin position="1234"/>
        <end position="1414"/>
    </location>
</feature>
<feature type="compositionally biased region" description="Basic and acidic residues" evidence="1">
    <location>
        <begin position="522"/>
        <end position="536"/>
    </location>
</feature>
<feature type="region of interest" description="Disordered" evidence="1">
    <location>
        <begin position="1029"/>
        <end position="1213"/>
    </location>
</feature>
<comment type="caution">
    <text evidence="2">The sequence shown here is derived from an EMBL/GenBank/DDBJ whole genome shotgun (WGS) entry which is preliminary data.</text>
</comment>
<proteinExistence type="predicted"/>
<feature type="compositionally biased region" description="Basic and acidic residues" evidence="1">
    <location>
        <begin position="1404"/>
        <end position="1413"/>
    </location>
</feature>
<feature type="compositionally biased region" description="Polar residues" evidence="1">
    <location>
        <begin position="1922"/>
        <end position="1931"/>
    </location>
</feature>
<feature type="compositionally biased region" description="Basic and acidic residues" evidence="1">
    <location>
        <begin position="1811"/>
        <end position="1820"/>
    </location>
</feature>
<feature type="compositionally biased region" description="Low complexity" evidence="1">
    <location>
        <begin position="494"/>
        <end position="520"/>
    </location>
</feature>
<feature type="compositionally biased region" description="Polar residues" evidence="1">
    <location>
        <begin position="1995"/>
        <end position="2004"/>
    </location>
</feature>
<feature type="compositionally biased region" description="Polar residues" evidence="1">
    <location>
        <begin position="2472"/>
        <end position="2508"/>
    </location>
</feature>
<protein>
    <recommendedName>
        <fullName evidence="4">SWI-SNF chromatin-remodeling complex protein</fullName>
    </recommendedName>
</protein>
<evidence type="ECO:0000256" key="1">
    <source>
        <dbReference type="SAM" id="MobiDB-lite"/>
    </source>
</evidence>
<feature type="compositionally biased region" description="Polar residues" evidence="1">
    <location>
        <begin position="1777"/>
        <end position="1799"/>
    </location>
</feature>
<feature type="compositionally biased region" description="Polar residues" evidence="1">
    <location>
        <begin position="2647"/>
        <end position="2658"/>
    </location>
</feature>
<feature type="compositionally biased region" description="Polar residues" evidence="1">
    <location>
        <begin position="2667"/>
        <end position="2678"/>
    </location>
</feature>
<feature type="compositionally biased region" description="Basic and acidic residues" evidence="1">
    <location>
        <begin position="143"/>
        <end position="153"/>
    </location>
</feature>
<feature type="region of interest" description="Disordered" evidence="1">
    <location>
        <begin position="1"/>
        <end position="268"/>
    </location>
</feature>
<feature type="compositionally biased region" description="Pro residues" evidence="1">
    <location>
        <begin position="2945"/>
        <end position="2955"/>
    </location>
</feature>
<feature type="compositionally biased region" description="Polar residues" evidence="1">
    <location>
        <begin position="723"/>
        <end position="735"/>
    </location>
</feature>
<feature type="compositionally biased region" description="Polar residues" evidence="1">
    <location>
        <begin position="346"/>
        <end position="369"/>
    </location>
</feature>
<feature type="compositionally biased region" description="Polar residues" evidence="1">
    <location>
        <begin position="329"/>
        <end position="338"/>
    </location>
</feature>
<feature type="compositionally biased region" description="Basic and acidic residues" evidence="1">
    <location>
        <begin position="2616"/>
        <end position="2635"/>
    </location>
</feature>
<feature type="region of interest" description="Disordered" evidence="1">
    <location>
        <begin position="723"/>
        <end position="744"/>
    </location>
</feature>
<feature type="compositionally biased region" description="Polar residues" evidence="1">
    <location>
        <begin position="625"/>
        <end position="642"/>
    </location>
</feature>
<feature type="compositionally biased region" description="Polar residues" evidence="1">
    <location>
        <begin position="1114"/>
        <end position="1123"/>
    </location>
</feature>
<feature type="compositionally biased region" description="Polar residues" evidence="1">
    <location>
        <begin position="2577"/>
        <end position="2611"/>
    </location>
</feature>
<feature type="compositionally biased region" description="Polar residues" evidence="1">
    <location>
        <begin position="1903"/>
        <end position="1915"/>
    </location>
</feature>
<evidence type="ECO:0000313" key="2">
    <source>
        <dbReference type="EMBL" id="KAF2030294.1"/>
    </source>
</evidence>
<dbReference type="Proteomes" id="UP000799777">
    <property type="component" value="Unassembled WGS sequence"/>
</dbReference>
<feature type="compositionally biased region" description="Basic and acidic residues" evidence="1">
    <location>
        <begin position="1874"/>
        <end position="1884"/>
    </location>
</feature>
<feature type="compositionally biased region" description="Polar residues" evidence="1">
    <location>
        <begin position="2168"/>
        <end position="2178"/>
    </location>
</feature>
<feature type="compositionally biased region" description="Polar residues" evidence="1">
    <location>
        <begin position="309"/>
        <end position="321"/>
    </location>
</feature>
<feature type="region of interest" description="Disordered" evidence="1">
    <location>
        <begin position="1707"/>
        <end position="1731"/>
    </location>
</feature>